<dbReference type="EMBL" id="BOPF01000019">
    <property type="protein sequence ID" value="GIJ48254.1"/>
    <property type="molecule type" value="Genomic_DNA"/>
</dbReference>
<dbReference type="RefSeq" id="WP_203901741.1">
    <property type="nucleotide sequence ID" value="NZ_BOPF01000019.1"/>
</dbReference>
<protein>
    <submittedName>
        <fullName evidence="5">Acyl-CoA dehydrogenase</fullName>
    </submittedName>
</protein>
<sequence>MASTTRVVSPDVARSVGETLEKHAERTERDRRPAPESIAAVRDAGLFAMAVPRSADGAADVRTQLAVLRELGRGCASTAWITGLTAGAKAVLLGTMPEPTRELLLAEPDAIVAGSGAARGAEVRPVADGLVLSGRWQFTSGCEDADYAFLIAPAQGGFYAVLVPTRELTVERDWHVAGMAGTGSHTLVAREVAVPAGRIQPAAGFSVRPATQTGGVVAMLAPLVGATRGAWEDMRPVVQGDRKPYGSRYRRISDSALARQWFSEATRLIEEAERDLSFVAAAVDAGDAESLSARIQLRTIITTSARRCREAMERLLDLGGMSGFTLAHPLQRRWRDVSVGTRHPQFNAYLAEEDHGRALFGVDEPMSTML</sequence>
<dbReference type="SUPFAM" id="SSF47203">
    <property type="entry name" value="Acyl-CoA dehydrogenase C-terminal domain-like"/>
    <property type="match status" value="1"/>
</dbReference>
<proteinExistence type="predicted"/>
<dbReference type="PANTHER" id="PTHR43884">
    <property type="entry name" value="ACYL-COA DEHYDROGENASE"/>
    <property type="match status" value="1"/>
</dbReference>
<dbReference type="InterPro" id="IPR046373">
    <property type="entry name" value="Acyl-CoA_Oxase/DH_mid-dom_sf"/>
</dbReference>
<feature type="domain" description="Acyl-CoA dehydrogenase/oxidase N-terminal" evidence="3">
    <location>
        <begin position="12"/>
        <end position="86"/>
    </location>
</feature>
<reference evidence="5" key="1">
    <citation type="submission" date="2021-01" db="EMBL/GenBank/DDBJ databases">
        <title>Whole genome shotgun sequence of Virgisporangium aliadipatigenens NBRC 105644.</title>
        <authorList>
            <person name="Komaki H."/>
            <person name="Tamura T."/>
        </authorList>
    </citation>
    <scope>NUCLEOTIDE SEQUENCE</scope>
    <source>
        <strain evidence="5">NBRC 105644</strain>
    </source>
</reference>
<organism evidence="5 6">
    <name type="scientific">Virgisporangium aliadipatigenens</name>
    <dbReference type="NCBI Taxonomy" id="741659"/>
    <lineage>
        <taxon>Bacteria</taxon>
        <taxon>Bacillati</taxon>
        <taxon>Actinomycetota</taxon>
        <taxon>Actinomycetes</taxon>
        <taxon>Micromonosporales</taxon>
        <taxon>Micromonosporaceae</taxon>
        <taxon>Virgisporangium</taxon>
    </lineage>
</organism>
<evidence type="ECO:0000313" key="6">
    <source>
        <dbReference type="Proteomes" id="UP000619260"/>
    </source>
</evidence>
<evidence type="ECO:0000313" key="5">
    <source>
        <dbReference type="EMBL" id="GIJ48254.1"/>
    </source>
</evidence>
<dbReference type="Pfam" id="PF08028">
    <property type="entry name" value="Acyl-CoA_dh_2"/>
    <property type="match status" value="1"/>
</dbReference>
<dbReference type="InterPro" id="IPR037069">
    <property type="entry name" value="AcylCoA_DH/ox_N_sf"/>
</dbReference>
<dbReference type="Gene3D" id="2.40.110.10">
    <property type="entry name" value="Butyryl-CoA Dehydrogenase, subunit A, domain 2"/>
    <property type="match status" value="1"/>
</dbReference>
<dbReference type="GO" id="GO:0003995">
    <property type="term" value="F:acyl-CoA dehydrogenase activity"/>
    <property type="evidence" value="ECO:0007669"/>
    <property type="project" value="TreeGrafter"/>
</dbReference>
<dbReference type="Gene3D" id="1.10.540.10">
    <property type="entry name" value="Acyl-CoA dehydrogenase/oxidase, N-terminal domain"/>
    <property type="match status" value="1"/>
</dbReference>
<dbReference type="Gene3D" id="1.20.140.10">
    <property type="entry name" value="Butyryl-CoA Dehydrogenase, subunit A, domain 3"/>
    <property type="match status" value="1"/>
</dbReference>
<dbReference type="InterPro" id="IPR009100">
    <property type="entry name" value="AcylCoA_DH/oxidase_NM_dom_sf"/>
</dbReference>
<gene>
    <name evidence="5" type="ORF">Val02_51400</name>
</gene>
<dbReference type="AlphaFoldDB" id="A0A8J3YMI0"/>
<dbReference type="InterPro" id="IPR036250">
    <property type="entry name" value="AcylCo_DH-like_C"/>
</dbReference>
<evidence type="ECO:0000256" key="1">
    <source>
        <dbReference type="ARBA" id="ARBA00023002"/>
    </source>
</evidence>
<evidence type="ECO:0000259" key="3">
    <source>
        <dbReference type="Pfam" id="PF02771"/>
    </source>
</evidence>
<feature type="region of interest" description="Disordered" evidence="2">
    <location>
        <begin position="1"/>
        <end position="35"/>
    </location>
</feature>
<evidence type="ECO:0000259" key="4">
    <source>
        <dbReference type="Pfam" id="PF08028"/>
    </source>
</evidence>
<accession>A0A8J3YMI0</accession>
<dbReference type="InterPro" id="IPR013107">
    <property type="entry name" value="Acyl-CoA_DH_C"/>
</dbReference>
<keyword evidence="1" id="KW-0560">Oxidoreductase</keyword>
<dbReference type="PANTHER" id="PTHR43884:SF12">
    <property type="entry name" value="ISOVALERYL-COA DEHYDROGENASE, MITOCHONDRIAL-RELATED"/>
    <property type="match status" value="1"/>
</dbReference>
<name>A0A8J3YMI0_9ACTN</name>
<dbReference type="SUPFAM" id="SSF56645">
    <property type="entry name" value="Acyl-CoA dehydrogenase NM domain-like"/>
    <property type="match status" value="1"/>
</dbReference>
<dbReference type="InterPro" id="IPR013786">
    <property type="entry name" value="AcylCoA_DH/ox_N"/>
</dbReference>
<keyword evidence="6" id="KW-1185">Reference proteome</keyword>
<dbReference type="Proteomes" id="UP000619260">
    <property type="component" value="Unassembled WGS sequence"/>
</dbReference>
<feature type="domain" description="Acyl-CoA dehydrogenase C-terminal" evidence="4">
    <location>
        <begin position="221"/>
        <end position="347"/>
    </location>
</feature>
<dbReference type="GO" id="GO:0050660">
    <property type="term" value="F:flavin adenine dinucleotide binding"/>
    <property type="evidence" value="ECO:0007669"/>
    <property type="project" value="InterPro"/>
</dbReference>
<dbReference type="PIRSF" id="PIRSF016578">
    <property type="entry name" value="HsaA"/>
    <property type="match status" value="1"/>
</dbReference>
<dbReference type="Pfam" id="PF02771">
    <property type="entry name" value="Acyl-CoA_dh_N"/>
    <property type="match status" value="1"/>
</dbReference>
<feature type="compositionally biased region" description="Basic and acidic residues" evidence="2">
    <location>
        <begin position="19"/>
        <end position="34"/>
    </location>
</feature>
<comment type="caution">
    <text evidence="5">The sequence shown here is derived from an EMBL/GenBank/DDBJ whole genome shotgun (WGS) entry which is preliminary data.</text>
</comment>
<evidence type="ECO:0000256" key="2">
    <source>
        <dbReference type="SAM" id="MobiDB-lite"/>
    </source>
</evidence>